<dbReference type="GO" id="GO:0005739">
    <property type="term" value="C:mitochondrion"/>
    <property type="evidence" value="ECO:0007669"/>
    <property type="project" value="TreeGrafter"/>
</dbReference>
<dbReference type="KEGG" id="dord:106001879"/>
<dbReference type="InParanoid" id="A0A1S3GVG9"/>
<keyword evidence="2 6" id="KW-0479">Metal-binding</keyword>
<evidence type="ECO:0000256" key="4">
    <source>
        <dbReference type="ARBA" id="ARBA00022833"/>
    </source>
</evidence>
<comment type="similarity">
    <text evidence="6">Belongs to the peptidase M3 family.</text>
</comment>
<dbReference type="Proteomes" id="UP000081671">
    <property type="component" value="Unplaced"/>
</dbReference>
<keyword evidence="1 6" id="KW-0645">Protease</keyword>
<evidence type="ECO:0000259" key="7">
    <source>
        <dbReference type="Pfam" id="PF01432"/>
    </source>
</evidence>
<evidence type="ECO:0000313" key="9">
    <source>
        <dbReference type="RefSeq" id="XP_012892284.1"/>
    </source>
</evidence>
<keyword evidence="3 6" id="KW-0378">Hydrolase</keyword>
<feature type="domain" description="Peptidase M3A/M3B catalytic" evidence="7">
    <location>
        <begin position="80"/>
        <end position="169"/>
    </location>
</feature>
<dbReference type="InterPro" id="IPR001567">
    <property type="entry name" value="Pept_M3A_M3B_dom"/>
</dbReference>
<feature type="non-terminal residue" evidence="9">
    <location>
        <position position="1"/>
    </location>
</feature>
<dbReference type="GO" id="GO:0004222">
    <property type="term" value="F:metalloendopeptidase activity"/>
    <property type="evidence" value="ECO:0007669"/>
    <property type="project" value="InterPro"/>
</dbReference>
<keyword evidence="8" id="KW-1185">Reference proteome</keyword>
<sequence length="170" mass="19566">GLFGVPELSAPEGFRIAQEEALRKADSLVERACSTPPGPQTVVIFDELSDALCRVADLRNLDYHEFTFPIQVKVDTYWKEITVRDFEMMRKMKMKLNPQNSELMPWDPPYYSGVIRAERYNIEPSLYCPFFSLGACMEGLNILFNKLLGISLYAEQPMKGEVWCEDVRKL</sequence>
<dbReference type="GO" id="GO:0046872">
    <property type="term" value="F:metal ion binding"/>
    <property type="evidence" value="ECO:0007669"/>
    <property type="project" value="UniProtKB-UniRule"/>
</dbReference>
<dbReference type="GO" id="GO:0006627">
    <property type="term" value="P:protein processing involved in protein targeting to mitochondrion"/>
    <property type="evidence" value="ECO:0007669"/>
    <property type="project" value="TreeGrafter"/>
</dbReference>
<dbReference type="SUPFAM" id="SSF55486">
    <property type="entry name" value="Metalloproteases ('zincins'), catalytic domain"/>
    <property type="match status" value="1"/>
</dbReference>
<evidence type="ECO:0000256" key="2">
    <source>
        <dbReference type="ARBA" id="ARBA00022723"/>
    </source>
</evidence>
<dbReference type="GeneID" id="106001879"/>
<dbReference type="InterPro" id="IPR045090">
    <property type="entry name" value="Pept_M3A_M3B"/>
</dbReference>
<comment type="cofactor">
    <cofactor evidence="6">
        <name>Zn(2+)</name>
        <dbReference type="ChEBI" id="CHEBI:29105"/>
    </cofactor>
    <text evidence="6">Binds 1 zinc ion.</text>
</comment>
<dbReference type="Pfam" id="PF01432">
    <property type="entry name" value="Peptidase_M3"/>
    <property type="match status" value="1"/>
</dbReference>
<dbReference type="Gene3D" id="1.10.1370.40">
    <property type="match status" value="1"/>
</dbReference>
<organism evidence="8 9">
    <name type="scientific">Dipodomys ordii</name>
    <name type="common">Ord's kangaroo rat</name>
    <dbReference type="NCBI Taxonomy" id="10020"/>
    <lineage>
        <taxon>Eukaryota</taxon>
        <taxon>Metazoa</taxon>
        <taxon>Chordata</taxon>
        <taxon>Craniata</taxon>
        <taxon>Vertebrata</taxon>
        <taxon>Euteleostomi</taxon>
        <taxon>Mammalia</taxon>
        <taxon>Eutheria</taxon>
        <taxon>Euarchontoglires</taxon>
        <taxon>Glires</taxon>
        <taxon>Rodentia</taxon>
        <taxon>Castorimorpha</taxon>
        <taxon>Heteromyidae</taxon>
        <taxon>Dipodomyinae</taxon>
        <taxon>Dipodomys</taxon>
    </lineage>
</organism>
<keyword evidence="4 6" id="KW-0862">Zinc</keyword>
<dbReference type="AlphaFoldDB" id="A0A1S3GVG9"/>
<dbReference type="OrthoDB" id="17530at2759"/>
<dbReference type="PANTHER" id="PTHR11804:SF79">
    <property type="entry name" value="MITOCHONDRIAL INTERMEDIATE PEPTIDASE"/>
    <property type="match status" value="1"/>
</dbReference>
<evidence type="ECO:0000256" key="5">
    <source>
        <dbReference type="ARBA" id="ARBA00023049"/>
    </source>
</evidence>
<gene>
    <name evidence="9" type="primary">LOC106001879</name>
</gene>
<evidence type="ECO:0000313" key="8">
    <source>
        <dbReference type="Proteomes" id="UP000081671"/>
    </source>
</evidence>
<feature type="non-terminal residue" evidence="9">
    <location>
        <position position="170"/>
    </location>
</feature>
<name>A0A1S3GVG9_DIPOR</name>
<reference evidence="9" key="1">
    <citation type="submission" date="2025-08" db="UniProtKB">
        <authorList>
            <consortium name="RefSeq"/>
        </authorList>
    </citation>
    <scope>IDENTIFICATION</scope>
    <source>
        <tissue evidence="9">Kidney</tissue>
    </source>
</reference>
<proteinExistence type="inferred from homology"/>
<evidence type="ECO:0000256" key="6">
    <source>
        <dbReference type="RuleBase" id="RU003435"/>
    </source>
</evidence>
<protein>
    <submittedName>
        <fullName evidence="9">Mitochondrial intermediate peptidase-like</fullName>
    </submittedName>
</protein>
<dbReference type="PANTHER" id="PTHR11804">
    <property type="entry name" value="PROTEASE M3 THIMET OLIGOPEPTIDASE-RELATED"/>
    <property type="match status" value="1"/>
</dbReference>
<evidence type="ECO:0000256" key="1">
    <source>
        <dbReference type="ARBA" id="ARBA00022670"/>
    </source>
</evidence>
<dbReference type="GO" id="GO:0006518">
    <property type="term" value="P:peptide metabolic process"/>
    <property type="evidence" value="ECO:0007669"/>
    <property type="project" value="TreeGrafter"/>
</dbReference>
<accession>A0A1S3GVG9</accession>
<keyword evidence="5 6" id="KW-0482">Metalloprotease</keyword>
<evidence type="ECO:0000256" key="3">
    <source>
        <dbReference type="ARBA" id="ARBA00022801"/>
    </source>
</evidence>
<dbReference type="RefSeq" id="XP_012892284.1">
    <property type="nucleotide sequence ID" value="XM_013036830.1"/>
</dbReference>